<proteinExistence type="predicted"/>
<reference evidence="1" key="1">
    <citation type="submission" date="2023-05" db="EMBL/GenBank/DDBJ databases">
        <authorList>
            <consortium name="ELIXIR-Norway"/>
        </authorList>
    </citation>
    <scope>NUCLEOTIDE SEQUENCE</scope>
</reference>
<accession>A0AC59Y6G2</accession>
<sequence length="80" mass="9054">MSTEQPREEVWQSSQPSPMQSAARLDRDIDRCKSRTQQQNINEAERLGRETAKQPKRTVPQGENGLIGISRGCDVSLESR</sequence>
<evidence type="ECO:0000313" key="1">
    <source>
        <dbReference type="EMBL" id="CAM9424678.1"/>
    </source>
</evidence>
<dbReference type="EMBL" id="OX596094">
    <property type="protein sequence ID" value="CAM9424678.1"/>
    <property type="molecule type" value="Genomic_DNA"/>
</dbReference>
<evidence type="ECO:0000313" key="2">
    <source>
        <dbReference type="Proteomes" id="UP001162501"/>
    </source>
</evidence>
<protein>
    <submittedName>
        <fullName evidence="1">Uncharacterized protein</fullName>
    </submittedName>
</protein>
<dbReference type="Proteomes" id="UP001162501">
    <property type="component" value="Chromosome 10"/>
</dbReference>
<name>A0AC59Y6G2_RANTA</name>
<organism evidence="1 2">
    <name type="scientific">Rangifer tarandus platyrhynchus</name>
    <name type="common">Svalbard reindeer</name>
    <dbReference type="NCBI Taxonomy" id="3082113"/>
    <lineage>
        <taxon>Eukaryota</taxon>
        <taxon>Metazoa</taxon>
        <taxon>Chordata</taxon>
        <taxon>Craniata</taxon>
        <taxon>Vertebrata</taxon>
        <taxon>Euteleostomi</taxon>
        <taxon>Mammalia</taxon>
        <taxon>Eutheria</taxon>
        <taxon>Laurasiatheria</taxon>
        <taxon>Artiodactyla</taxon>
        <taxon>Ruminantia</taxon>
        <taxon>Pecora</taxon>
        <taxon>Cervidae</taxon>
        <taxon>Odocoileinae</taxon>
        <taxon>Rangifer</taxon>
    </lineage>
</organism>
<reference evidence="1" key="2">
    <citation type="submission" date="2025-03" db="EMBL/GenBank/DDBJ databases">
        <authorList>
            <consortium name="ELIXIR-Norway"/>
            <consortium name="Elixir Norway"/>
        </authorList>
    </citation>
    <scope>NUCLEOTIDE SEQUENCE</scope>
</reference>
<gene>
    <name evidence="1" type="ORF">MRATA1EN22A_LOCUS2331</name>
</gene>